<reference evidence="6 7" key="1">
    <citation type="submission" date="2019-02" db="EMBL/GenBank/DDBJ databases">
        <title>Genome sequencing of the rare red list fungi Hericium alpestre (H. flagellum).</title>
        <authorList>
            <person name="Buettner E."/>
            <person name="Kellner H."/>
        </authorList>
    </citation>
    <scope>NUCLEOTIDE SEQUENCE [LARGE SCALE GENOMIC DNA]</scope>
    <source>
        <strain evidence="6 7">DSM 108284</strain>
    </source>
</reference>
<evidence type="ECO:0000313" key="6">
    <source>
        <dbReference type="EMBL" id="TFY77270.1"/>
    </source>
</evidence>
<feature type="transmembrane region" description="Helical" evidence="5">
    <location>
        <begin position="108"/>
        <end position="130"/>
    </location>
</feature>
<dbReference type="InterPro" id="IPR024371">
    <property type="entry name" value="AcetylCoA_trans_1-like"/>
</dbReference>
<dbReference type="InterPro" id="IPR036259">
    <property type="entry name" value="MFS_trans_sf"/>
</dbReference>
<protein>
    <recommendedName>
        <fullName evidence="8">Acetyl-coenzyme A transporter 1</fullName>
    </recommendedName>
</protein>
<dbReference type="SUPFAM" id="SSF103473">
    <property type="entry name" value="MFS general substrate transporter"/>
    <property type="match status" value="1"/>
</dbReference>
<evidence type="ECO:0000256" key="3">
    <source>
        <dbReference type="ARBA" id="ARBA00022989"/>
    </source>
</evidence>
<gene>
    <name evidence="6" type="ORF">EWM64_g6739</name>
</gene>
<dbReference type="Pfam" id="PF13000">
    <property type="entry name" value="Acatn"/>
    <property type="match status" value="1"/>
</dbReference>
<comment type="caution">
    <text evidence="6">The sequence shown here is derived from an EMBL/GenBank/DDBJ whole genome shotgun (WGS) entry which is preliminary data.</text>
</comment>
<dbReference type="GO" id="GO:0035348">
    <property type="term" value="P:acetyl-CoA transmembrane transport"/>
    <property type="evidence" value="ECO:0007669"/>
    <property type="project" value="InterPro"/>
</dbReference>
<dbReference type="PANTHER" id="PTHR12778:SF9">
    <property type="entry name" value="ACETYL-COENZYME A TRANSPORTER 1"/>
    <property type="match status" value="1"/>
</dbReference>
<evidence type="ECO:0000313" key="7">
    <source>
        <dbReference type="Proteomes" id="UP000298061"/>
    </source>
</evidence>
<dbReference type="OrthoDB" id="3253617at2759"/>
<evidence type="ECO:0000256" key="2">
    <source>
        <dbReference type="ARBA" id="ARBA00022692"/>
    </source>
</evidence>
<evidence type="ECO:0000256" key="1">
    <source>
        <dbReference type="ARBA" id="ARBA00004141"/>
    </source>
</evidence>
<keyword evidence="4 5" id="KW-0472">Membrane</keyword>
<dbReference type="STRING" id="135208.A0A4Y9ZSR0"/>
<proteinExistence type="predicted"/>
<feature type="transmembrane region" description="Helical" evidence="5">
    <location>
        <begin position="188"/>
        <end position="205"/>
    </location>
</feature>
<name>A0A4Y9ZSR0_9AGAM</name>
<feature type="transmembrane region" description="Helical" evidence="5">
    <location>
        <begin position="77"/>
        <end position="96"/>
    </location>
</feature>
<accession>A0A4Y9ZSR0</accession>
<dbReference type="Proteomes" id="UP000298061">
    <property type="component" value="Unassembled WGS sequence"/>
</dbReference>
<keyword evidence="3 5" id="KW-1133">Transmembrane helix</keyword>
<dbReference type="GO" id="GO:0016020">
    <property type="term" value="C:membrane"/>
    <property type="evidence" value="ECO:0007669"/>
    <property type="project" value="UniProtKB-SubCell"/>
</dbReference>
<sequence length="221" mass="24910">MDEVELSLLDEGQRRQARLDADEADGDAMGARDGKAQLTSEDKRAMVLLSVLYLIQGVPIGLALVDSKFIPSIGRRKSWIIPMQFIIGTLMLWISFNVDKLMENPANYVYTLTVVFTSLVLFAATQDIAVDGWALTLLSQGNLSYASTCQTIGLNTGFFMSFTVFLALNSEAFSEKWGMPHLSLSTYLRFWSLMCYGVTLWLVFFQKERKEILEEKDMNVT</sequence>
<feature type="transmembrane region" description="Helical" evidence="5">
    <location>
        <begin position="45"/>
        <end position="65"/>
    </location>
</feature>
<evidence type="ECO:0000256" key="4">
    <source>
        <dbReference type="ARBA" id="ARBA00023136"/>
    </source>
</evidence>
<dbReference type="EMBL" id="SFCI01000957">
    <property type="protein sequence ID" value="TFY77270.1"/>
    <property type="molecule type" value="Genomic_DNA"/>
</dbReference>
<evidence type="ECO:0000256" key="5">
    <source>
        <dbReference type="SAM" id="Phobius"/>
    </source>
</evidence>
<dbReference type="InterPro" id="IPR004752">
    <property type="entry name" value="AmpG_permease/AT-1"/>
</dbReference>
<keyword evidence="2 5" id="KW-0812">Transmembrane</keyword>
<dbReference type="AlphaFoldDB" id="A0A4Y9ZSR0"/>
<dbReference type="PANTHER" id="PTHR12778">
    <property type="entry name" value="SOLUTE CARRIER FAMILY 33 ACETYL-COA TRANSPORTER -RELATED"/>
    <property type="match status" value="1"/>
</dbReference>
<evidence type="ECO:0008006" key="8">
    <source>
        <dbReference type="Google" id="ProtNLM"/>
    </source>
</evidence>
<comment type="subcellular location">
    <subcellularLocation>
        <location evidence="1">Membrane</location>
        <topology evidence="1">Multi-pass membrane protein</topology>
    </subcellularLocation>
</comment>
<dbReference type="GO" id="GO:0008521">
    <property type="term" value="F:acetyl-CoA transmembrane transporter activity"/>
    <property type="evidence" value="ECO:0007669"/>
    <property type="project" value="InterPro"/>
</dbReference>
<organism evidence="6 7">
    <name type="scientific">Hericium alpestre</name>
    <dbReference type="NCBI Taxonomy" id="135208"/>
    <lineage>
        <taxon>Eukaryota</taxon>
        <taxon>Fungi</taxon>
        <taxon>Dikarya</taxon>
        <taxon>Basidiomycota</taxon>
        <taxon>Agaricomycotina</taxon>
        <taxon>Agaricomycetes</taxon>
        <taxon>Russulales</taxon>
        <taxon>Hericiaceae</taxon>
        <taxon>Hericium</taxon>
    </lineage>
</organism>
<feature type="non-terminal residue" evidence="6">
    <location>
        <position position="221"/>
    </location>
</feature>
<keyword evidence="7" id="KW-1185">Reference proteome</keyword>